<sequence length="113" mass="12890">MKNMLKYRGYYGTVEYSDEDECFFGKVFGINDLILFEGDSVKALKADFHEAVDSYLESCEERGKEPDKFYKGSFNIRIAPELHKKAALAAEQRHQTLNSFVESAICTMVSTIL</sequence>
<evidence type="ECO:0000313" key="2">
    <source>
        <dbReference type="Proteomes" id="UP000005384"/>
    </source>
</evidence>
<accession>G5IDY9</accession>
<dbReference type="InterPro" id="IPR008651">
    <property type="entry name" value="Uncharacterised_HicB"/>
</dbReference>
<dbReference type="SUPFAM" id="SSF47598">
    <property type="entry name" value="Ribbon-helix-helix"/>
    <property type="match status" value="1"/>
</dbReference>
<dbReference type="EMBL" id="ADLN01000027">
    <property type="protein sequence ID" value="EHI60327.1"/>
    <property type="molecule type" value="Genomic_DNA"/>
</dbReference>
<dbReference type="RefSeq" id="WP_006779699.1">
    <property type="nucleotide sequence ID" value="NZ_CP040506.1"/>
</dbReference>
<dbReference type="SUPFAM" id="SSF143100">
    <property type="entry name" value="TTHA1013/TTHA0281-like"/>
    <property type="match status" value="1"/>
</dbReference>
<dbReference type="PATRIC" id="fig|742737.3.peg.1741"/>
<dbReference type="Proteomes" id="UP000005384">
    <property type="component" value="Unassembled WGS sequence"/>
</dbReference>
<dbReference type="HOGENOM" id="CLU_134927_0_0_9"/>
<keyword evidence="2" id="KW-1185">Reference proteome</keyword>
<reference evidence="1 2" key="1">
    <citation type="submission" date="2011-08" db="EMBL/GenBank/DDBJ databases">
        <title>The Genome Sequence of Clostridium hathewayi WAL-18680.</title>
        <authorList>
            <consortium name="The Broad Institute Genome Sequencing Platform"/>
            <person name="Earl A."/>
            <person name="Ward D."/>
            <person name="Feldgarden M."/>
            <person name="Gevers D."/>
            <person name="Finegold S.M."/>
            <person name="Summanen P.H."/>
            <person name="Molitoris D.R."/>
            <person name="Song M."/>
            <person name="Daigneault M."/>
            <person name="Allen-Vercoe E."/>
            <person name="Young S.K."/>
            <person name="Zeng Q."/>
            <person name="Gargeya S."/>
            <person name="Fitzgerald M."/>
            <person name="Haas B."/>
            <person name="Abouelleil A."/>
            <person name="Alvarado L."/>
            <person name="Arachchi H.M."/>
            <person name="Berlin A."/>
            <person name="Brown A."/>
            <person name="Chapman S.B."/>
            <person name="Chen Z."/>
            <person name="Dunbar C."/>
            <person name="Freedman E."/>
            <person name="Gearin G."/>
            <person name="Gellesch M."/>
            <person name="Goldberg J."/>
            <person name="Griggs A."/>
            <person name="Gujja S."/>
            <person name="Heiman D."/>
            <person name="Howarth C."/>
            <person name="Larson L."/>
            <person name="Lui A."/>
            <person name="MacDonald P.J.P."/>
            <person name="Montmayeur A."/>
            <person name="Murphy C."/>
            <person name="Neiman D."/>
            <person name="Pearson M."/>
            <person name="Priest M."/>
            <person name="Roberts A."/>
            <person name="Saif S."/>
            <person name="Shea T."/>
            <person name="Shenoy N."/>
            <person name="Sisk P."/>
            <person name="Stolte C."/>
            <person name="Sykes S."/>
            <person name="Wortman J."/>
            <person name="Nusbaum C."/>
            <person name="Birren B."/>
        </authorList>
    </citation>
    <scope>NUCLEOTIDE SEQUENCE [LARGE SCALE GENOMIC DNA]</scope>
    <source>
        <strain evidence="1 2">WAL-18680</strain>
    </source>
</reference>
<organism evidence="1 2">
    <name type="scientific">Hungatella hathewayi WAL-18680</name>
    <dbReference type="NCBI Taxonomy" id="742737"/>
    <lineage>
        <taxon>Bacteria</taxon>
        <taxon>Bacillati</taxon>
        <taxon>Bacillota</taxon>
        <taxon>Clostridia</taxon>
        <taxon>Lachnospirales</taxon>
        <taxon>Lachnospiraceae</taxon>
        <taxon>Hungatella</taxon>
    </lineage>
</organism>
<dbReference type="GO" id="GO:0006355">
    <property type="term" value="P:regulation of DNA-templated transcription"/>
    <property type="evidence" value="ECO:0007669"/>
    <property type="project" value="InterPro"/>
</dbReference>
<dbReference type="InterPro" id="IPR035069">
    <property type="entry name" value="TTHA1013/TTHA0281-like"/>
</dbReference>
<dbReference type="AlphaFoldDB" id="G5IDY9"/>
<evidence type="ECO:0008006" key="3">
    <source>
        <dbReference type="Google" id="ProtNLM"/>
    </source>
</evidence>
<proteinExistence type="predicted"/>
<evidence type="ECO:0000313" key="1">
    <source>
        <dbReference type="EMBL" id="EHI60327.1"/>
    </source>
</evidence>
<dbReference type="OrthoDB" id="5297106at2"/>
<comment type="caution">
    <text evidence="1">The sequence shown here is derived from an EMBL/GenBank/DDBJ whole genome shotgun (WGS) entry which is preliminary data.</text>
</comment>
<gene>
    <name evidence="1" type="ORF">HMPREF9473_01716</name>
</gene>
<protein>
    <recommendedName>
        <fullName evidence="3">HicB family protein</fullName>
    </recommendedName>
</protein>
<dbReference type="Pfam" id="PF05534">
    <property type="entry name" value="HicB"/>
    <property type="match status" value="1"/>
</dbReference>
<name>G5IDY9_9FIRM</name>
<dbReference type="InterPro" id="IPR010985">
    <property type="entry name" value="Ribbon_hlx_hlx"/>
</dbReference>